<reference evidence="7" key="1">
    <citation type="submission" date="2022-12" db="EMBL/GenBank/DDBJ databases">
        <title>Draft genome assemblies for two species of Escallonia (Escalloniales).</title>
        <authorList>
            <person name="Chanderbali A."/>
            <person name="Dervinis C."/>
            <person name="Anghel I."/>
            <person name="Soltis D."/>
            <person name="Soltis P."/>
            <person name="Zapata F."/>
        </authorList>
    </citation>
    <scope>NUCLEOTIDE SEQUENCE</scope>
    <source>
        <strain evidence="7">UCBG92.1500</strain>
        <tissue evidence="7">Leaf</tissue>
    </source>
</reference>
<evidence type="ECO:0000313" key="7">
    <source>
        <dbReference type="EMBL" id="KAK2983007.1"/>
    </source>
</evidence>
<organism evidence="7 8">
    <name type="scientific">Escallonia rubra</name>
    <dbReference type="NCBI Taxonomy" id="112253"/>
    <lineage>
        <taxon>Eukaryota</taxon>
        <taxon>Viridiplantae</taxon>
        <taxon>Streptophyta</taxon>
        <taxon>Embryophyta</taxon>
        <taxon>Tracheophyta</taxon>
        <taxon>Spermatophyta</taxon>
        <taxon>Magnoliopsida</taxon>
        <taxon>eudicotyledons</taxon>
        <taxon>Gunneridae</taxon>
        <taxon>Pentapetalae</taxon>
        <taxon>asterids</taxon>
        <taxon>campanulids</taxon>
        <taxon>Escalloniales</taxon>
        <taxon>Escalloniaceae</taxon>
        <taxon>Escallonia</taxon>
    </lineage>
</organism>
<accession>A0AA88R8M2</accession>
<keyword evidence="4" id="KW-0539">Nucleus</keyword>
<keyword evidence="8" id="KW-1185">Reference proteome</keyword>
<evidence type="ECO:0000256" key="3">
    <source>
        <dbReference type="ARBA" id="ARBA00022490"/>
    </source>
</evidence>
<keyword evidence="3" id="KW-0963">Cytoplasm</keyword>
<comment type="caution">
    <text evidence="7">The sequence shown here is derived from an EMBL/GenBank/DDBJ whole genome shotgun (WGS) entry which is preliminary data.</text>
</comment>
<feature type="domain" description="WPP" evidence="6">
    <location>
        <begin position="25"/>
        <end position="58"/>
    </location>
</feature>
<dbReference type="EMBL" id="JAVXUO010001368">
    <property type="protein sequence ID" value="KAK2983007.1"/>
    <property type="molecule type" value="Genomic_DNA"/>
</dbReference>
<dbReference type="InterPro" id="IPR025265">
    <property type="entry name" value="WPP_dom"/>
</dbReference>
<comment type="subcellular location">
    <subcellularLocation>
        <location evidence="2">Cytoplasm</location>
    </subcellularLocation>
    <subcellularLocation>
        <location evidence="1">Nucleus</location>
    </subcellularLocation>
</comment>
<dbReference type="GO" id="GO:0048527">
    <property type="term" value="P:lateral root development"/>
    <property type="evidence" value="ECO:0007669"/>
    <property type="project" value="InterPro"/>
</dbReference>
<evidence type="ECO:0000256" key="2">
    <source>
        <dbReference type="ARBA" id="ARBA00004496"/>
    </source>
</evidence>
<feature type="region of interest" description="Disordered" evidence="5">
    <location>
        <begin position="81"/>
        <end position="121"/>
    </location>
</feature>
<dbReference type="GO" id="GO:0000278">
    <property type="term" value="P:mitotic cell cycle"/>
    <property type="evidence" value="ECO:0007669"/>
    <property type="project" value="InterPro"/>
</dbReference>
<proteinExistence type="predicted"/>
<dbReference type="GO" id="GO:0005737">
    <property type="term" value="C:cytoplasm"/>
    <property type="evidence" value="ECO:0007669"/>
    <property type="project" value="UniProtKB-SubCell"/>
</dbReference>
<protein>
    <recommendedName>
        <fullName evidence="6">WPP domain-containing protein</fullName>
    </recommendedName>
</protein>
<dbReference type="Proteomes" id="UP001187471">
    <property type="component" value="Unassembled WGS sequence"/>
</dbReference>
<dbReference type="InterPro" id="IPR044692">
    <property type="entry name" value="WPP1/2/3"/>
</dbReference>
<dbReference type="Pfam" id="PF13943">
    <property type="entry name" value="WPP"/>
    <property type="match status" value="1"/>
</dbReference>
<feature type="compositionally biased region" description="Polar residues" evidence="5">
    <location>
        <begin position="9"/>
        <end position="28"/>
    </location>
</feature>
<feature type="region of interest" description="Disordered" evidence="5">
    <location>
        <begin position="1"/>
        <end position="28"/>
    </location>
</feature>
<dbReference type="PANTHER" id="PTHR34362:SF1">
    <property type="entry name" value="WPP DOMAIN-CONTAINING PROTEIN 1-RELATED"/>
    <property type="match status" value="1"/>
</dbReference>
<sequence length="121" mass="13287">MAAEAETLTLDSQPQQSQPEKVSVSFSIWPPTQRTRDAVLSHLIETLSAPSVLSKHYGPDLLYEHGHGYPIGIGWPVASVNEDPRKGTPGRFQRIKRSSVHDDEGEDKDHKKAIGGAFGQD</sequence>
<dbReference type="AlphaFoldDB" id="A0AA88R8M2"/>
<dbReference type="PANTHER" id="PTHR34362">
    <property type="entry name" value="WPP DOMAIN-CONTAINING PROTEIN 1-RELATED"/>
    <property type="match status" value="1"/>
</dbReference>
<feature type="compositionally biased region" description="Basic and acidic residues" evidence="5">
    <location>
        <begin position="99"/>
        <end position="112"/>
    </location>
</feature>
<evidence type="ECO:0000259" key="6">
    <source>
        <dbReference type="Pfam" id="PF13943"/>
    </source>
</evidence>
<evidence type="ECO:0000256" key="5">
    <source>
        <dbReference type="SAM" id="MobiDB-lite"/>
    </source>
</evidence>
<name>A0AA88R8M2_9ASTE</name>
<evidence type="ECO:0000313" key="8">
    <source>
        <dbReference type="Proteomes" id="UP001187471"/>
    </source>
</evidence>
<dbReference type="InterPro" id="IPR038214">
    <property type="entry name" value="WPP_sf"/>
</dbReference>
<dbReference type="Gene3D" id="1.10.246.200">
    <property type="entry name" value="WPP domain"/>
    <property type="match status" value="1"/>
</dbReference>
<evidence type="ECO:0000256" key="1">
    <source>
        <dbReference type="ARBA" id="ARBA00004123"/>
    </source>
</evidence>
<gene>
    <name evidence="7" type="ORF">RJ640_012882</name>
</gene>
<evidence type="ECO:0000256" key="4">
    <source>
        <dbReference type="ARBA" id="ARBA00023242"/>
    </source>
</evidence>
<dbReference type="GO" id="GO:0005634">
    <property type="term" value="C:nucleus"/>
    <property type="evidence" value="ECO:0007669"/>
    <property type="project" value="UniProtKB-SubCell"/>
</dbReference>